<dbReference type="Proteomes" id="UP000023152">
    <property type="component" value="Unassembled WGS sequence"/>
</dbReference>
<comment type="caution">
    <text evidence="2">The sequence shown here is derived from an EMBL/GenBank/DDBJ whole genome shotgun (WGS) entry which is preliminary data.</text>
</comment>
<feature type="transmembrane region" description="Helical" evidence="1">
    <location>
        <begin position="27"/>
        <end position="48"/>
    </location>
</feature>
<evidence type="ECO:0000313" key="2">
    <source>
        <dbReference type="EMBL" id="ETO03594.1"/>
    </source>
</evidence>
<evidence type="ECO:0000313" key="3">
    <source>
        <dbReference type="Proteomes" id="UP000023152"/>
    </source>
</evidence>
<protein>
    <submittedName>
        <fullName evidence="2">Uncharacterized protein</fullName>
    </submittedName>
</protein>
<evidence type="ECO:0000256" key="1">
    <source>
        <dbReference type="SAM" id="Phobius"/>
    </source>
</evidence>
<sequence>MSTLNALNLTSTSVSTSGSENIGAGWYVAYALTLVVYLTYVGLAVTFAREVYQYKESLVLTKRHTFPTVLVSVASGCCWLLLYIAPITYRLIGRNPEWLKVLFNVLVPIPQYLWVYCVLWRVYCSWWDIQINHQMQLFEWTQLIDDRTADMNWFLRNQSTLGDHKFLFRLGIGLIITTTILSELLSFLPLGNHPSNSVLIVFLFIFMIWVFLEITPWVVIVIIWCAIPSFEDLYFVKHVTLGGTGRNQTNILVHKPAAACIRIVDRVLAGTRGGGPEVCKEFK</sequence>
<name>X6LPP3_RETFI</name>
<accession>X6LPP3</accession>
<keyword evidence="1" id="KW-1133">Transmembrane helix</keyword>
<dbReference type="EMBL" id="ASPP01032896">
    <property type="protein sequence ID" value="ETO03594.1"/>
    <property type="molecule type" value="Genomic_DNA"/>
</dbReference>
<dbReference type="AlphaFoldDB" id="X6LPP3"/>
<feature type="transmembrane region" description="Helical" evidence="1">
    <location>
        <begin position="69"/>
        <end position="89"/>
    </location>
</feature>
<proteinExistence type="predicted"/>
<reference evidence="2 3" key="1">
    <citation type="journal article" date="2013" name="Curr. Biol.">
        <title>The Genome of the Foraminiferan Reticulomyxa filosa.</title>
        <authorList>
            <person name="Glockner G."/>
            <person name="Hulsmann N."/>
            <person name="Schleicher M."/>
            <person name="Noegel A.A."/>
            <person name="Eichinger L."/>
            <person name="Gallinger C."/>
            <person name="Pawlowski J."/>
            <person name="Sierra R."/>
            <person name="Euteneuer U."/>
            <person name="Pillet L."/>
            <person name="Moustafa A."/>
            <person name="Platzer M."/>
            <person name="Groth M."/>
            <person name="Szafranski K."/>
            <person name="Schliwa M."/>
        </authorList>
    </citation>
    <scope>NUCLEOTIDE SEQUENCE [LARGE SCALE GENOMIC DNA]</scope>
</reference>
<organism evidence="2 3">
    <name type="scientific">Reticulomyxa filosa</name>
    <dbReference type="NCBI Taxonomy" id="46433"/>
    <lineage>
        <taxon>Eukaryota</taxon>
        <taxon>Sar</taxon>
        <taxon>Rhizaria</taxon>
        <taxon>Retaria</taxon>
        <taxon>Foraminifera</taxon>
        <taxon>Monothalamids</taxon>
        <taxon>Reticulomyxidae</taxon>
        <taxon>Reticulomyxa</taxon>
    </lineage>
</organism>
<feature type="transmembrane region" description="Helical" evidence="1">
    <location>
        <begin position="166"/>
        <end position="188"/>
    </location>
</feature>
<keyword evidence="1" id="KW-0812">Transmembrane</keyword>
<keyword evidence="1" id="KW-0472">Membrane</keyword>
<keyword evidence="3" id="KW-1185">Reference proteome</keyword>
<feature type="transmembrane region" description="Helical" evidence="1">
    <location>
        <begin position="101"/>
        <end position="123"/>
    </location>
</feature>
<gene>
    <name evidence="2" type="ORF">RFI_33808</name>
</gene>
<feature type="transmembrane region" description="Helical" evidence="1">
    <location>
        <begin position="200"/>
        <end position="227"/>
    </location>
</feature>